<evidence type="ECO:0000256" key="6">
    <source>
        <dbReference type="ARBA" id="ARBA00023136"/>
    </source>
</evidence>
<comment type="caution">
    <text evidence="9">The sequence shown here is derived from an EMBL/GenBank/DDBJ whole genome shotgun (WGS) entry which is preliminary data.</text>
</comment>
<feature type="transmembrane region" description="Helical" evidence="8">
    <location>
        <begin position="346"/>
        <end position="368"/>
    </location>
</feature>
<evidence type="ECO:0000256" key="5">
    <source>
        <dbReference type="ARBA" id="ARBA00022989"/>
    </source>
</evidence>
<sequence>MSASNSEKNSLDKNTASPNAPGPVKKNNQRILQLDELSDADRALAEQFGYQPVFKREFGYLSTFSFAFSISGLFATIATTFSYPLEAGGSSAVIWCWLISGFGCMCIAASVSELVSAYPTSGGLYFTVSRLAPSRWVPSISWLTGWINLLGQVAGVASSEYGAAQMLLAAVSMGRDFTWSPSTGETVGVMAGLTVLCGILNSIPTGWMEKMTRSYVIFHLLVVVTCSIALLAKTEDRHDAKYVFTNIDNASGWTPNGFAYLFGFLSVSWTMTDYDATAHIAEEIQNPEVKAPWAIFLAMATVYVVGWLFNIVLCFCMGDPSTILNSPMDQPVAQIFYNSLGKAGGLVYASCAVVLLQFICLTATQSLARTVFAFSRDRLLPFSNIWAKVNPITGTPLYAVWFSVFWCIAINLIALGNYAAIEGVFNITAIALDWSYMIPVICKMVFGRFEPGPWHMGKFSYWVNLWAVLWTAFVSVIFFFPTAQPVTAENMNYAIAFMAFIFLCSTVYWFIRGRKFYVGPLKETTIQGEGGILEAVSVKNTEQKEQTISA</sequence>
<feature type="transmembrane region" description="Helical" evidence="8">
    <location>
        <begin position="58"/>
        <end position="80"/>
    </location>
</feature>
<dbReference type="GO" id="GO:0006865">
    <property type="term" value="P:amino acid transport"/>
    <property type="evidence" value="ECO:0007669"/>
    <property type="project" value="UniProtKB-KW"/>
</dbReference>
<keyword evidence="4" id="KW-0029">Amino-acid transport</keyword>
<feature type="transmembrane region" description="Helical" evidence="8">
    <location>
        <begin position="215"/>
        <end position="232"/>
    </location>
</feature>
<dbReference type="Proteomes" id="UP000214365">
    <property type="component" value="Unassembled WGS sequence"/>
</dbReference>
<evidence type="ECO:0000256" key="3">
    <source>
        <dbReference type="ARBA" id="ARBA00022692"/>
    </source>
</evidence>
<dbReference type="OrthoDB" id="10054429at2759"/>
<dbReference type="InterPro" id="IPR002293">
    <property type="entry name" value="AA/rel_permease1"/>
</dbReference>
<feature type="transmembrane region" description="Helical" evidence="8">
    <location>
        <begin position="459"/>
        <end position="481"/>
    </location>
</feature>
<feature type="transmembrane region" description="Helical" evidence="8">
    <location>
        <begin position="493"/>
        <end position="511"/>
    </location>
</feature>
<dbReference type="GO" id="GO:0016020">
    <property type="term" value="C:membrane"/>
    <property type="evidence" value="ECO:0007669"/>
    <property type="project" value="UniProtKB-SubCell"/>
</dbReference>
<accession>A0A225AXY0</accession>
<reference evidence="9 10" key="1">
    <citation type="submission" date="2015-06" db="EMBL/GenBank/DDBJ databases">
        <title>Talaromyces atroroseus IBT 11181 draft genome.</title>
        <authorList>
            <person name="Rasmussen K.B."/>
            <person name="Rasmussen S."/>
            <person name="Petersen B."/>
            <person name="Sicheritz-Ponten T."/>
            <person name="Mortensen U.H."/>
            <person name="Thrane U."/>
        </authorList>
    </citation>
    <scope>NUCLEOTIDE SEQUENCE [LARGE SCALE GENOMIC DNA]</scope>
    <source>
        <strain evidence="9 10">IBT 11181</strain>
    </source>
</reference>
<feature type="transmembrane region" description="Helical" evidence="8">
    <location>
        <begin position="293"/>
        <end position="318"/>
    </location>
</feature>
<evidence type="ECO:0000256" key="4">
    <source>
        <dbReference type="ARBA" id="ARBA00022970"/>
    </source>
</evidence>
<keyword evidence="5 8" id="KW-1133">Transmembrane helix</keyword>
<keyword evidence="3 8" id="KW-0812">Transmembrane</keyword>
<dbReference type="Pfam" id="PF13520">
    <property type="entry name" value="AA_permease_2"/>
    <property type="match status" value="1"/>
</dbReference>
<evidence type="ECO:0000313" key="9">
    <source>
        <dbReference type="EMBL" id="OKL59315.1"/>
    </source>
</evidence>
<evidence type="ECO:0000256" key="7">
    <source>
        <dbReference type="SAM" id="MobiDB-lite"/>
    </source>
</evidence>
<evidence type="ECO:0000256" key="8">
    <source>
        <dbReference type="SAM" id="Phobius"/>
    </source>
</evidence>
<feature type="transmembrane region" description="Helical" evidence="8">
    <location>
        <begin position="398"/>
        <end position="421"/>
    </location>
</feature>
<feature type="compositionally biased region" description="Polar residues" evidence="7">
    <location>
        <begin position="1"/>
        <end position="18"/>
    </location>
</feature>
<keyword evidence="10" id="KW-1185">Reference proteome</keyword>
<protein>
    <submittedName>
        <fullName evidence="9">Putative amino-acid permease</fullName>
    </submittedName>
</protein>
<keyword evidence="6 8" id="KW-0472">Membrane</keyword>
<dbReference type="RefSeq" id="XP_020119436.1">
    <property type="nucleotide sequence ID" value="XM_020267534.1"/>
</dbReference>
<dbReference type="InterPro" id="IPR004756">
    <property type="entry name" value="AA_permease"/>
</dbReference>
<dbReference type="STRING" id="1441469.A0A225AXY0"/>
<evidence type="ECO:0000256" key="1">
    <source>
        <dbReference type="ARBA" id="ARBA00004141"/>
    </source>
</evidence>
<dbReference type="PANTHER" id="PTHR45649:SF9">
    <property type="entry name" value="AMINO-ACID PERMEASE 2"/>
    <property type="match status" value="1"/>
</dbReference>
<dbReference type="Gene3D" id="1.20.1740.10">
    <property type="entry name" value="Amino acid/polyamine transporter I"/>
    <property type="match status" value="1"/>
</dbReference>
<dbReference type="GO" id="GO:0022857">
    <property type="term" value="F:transmembrane transporter activity"/>
    <property type="evidence" value="ECO:0007669"/>
    <property type="project" value="InterPro"/>
</dbReference>
<comment type="subcellular location">
    <subcellularLocation>
        <location evidence="1">Membrane</location>
        <topology evidence="1">Multi-pass membrane protein</topology>
    </subcellularLocation>
</comment>
<dbReference type="NCBIfam" id="TIGR00907">
    <property type="entry name" value="2A0304"/>
    <property type="match status" value="1"/>
</dbReference>
<dbReference type="PIRSF" id="PIRSF006060">
    <property type="entry name" value="AA_transporter"/>
    <property type="match status" value="1"/>
</dbReference>
<feature type="transmembrane region" description="Helical" evidence="8">
    <location>
        <begin position="136"/>
        <end position="157"/>
    </location>
</feature>
<proteinExistence type="predicted"/>
<dbReference type="EMBL" id="LFMY01000007">
    <property type="protein sequence ID" value="OKL59315.1"/>
    <property type="molecule type" value="Genomic_DNA"/>
</dbReference>
<keyword evidence="2" id="KW-0813">Transport</keyword>
<name>A0A225AXY0_TALAT</name>
<dbReference type="PANTHER" id="PTHR45649">
    <property type="entry name" value="AMINO-ACID PERMEASE BAT1"/>
    <property type="match status" value="1"/>
</dbReference>
<feature type="transmembrane region" description="Helical" evidence="8">
    <location>
        <begin position="92"/>
        <end position="115"/>
    </location>
</feature>
<feature type="transmembrane region" description="Helical" evidence="8">
    <location>
        <begin position="186"/>
        <end position="203"/>
    </location>
</feature>
<feature type="transmembrane region" description="Helical" evidence="8">
    <location>
        <begin position="427"/>
        <end position="447"/>
    </location>
</feature>
<feature type="transmembrane region" description="Helical" evidence="8">
    <location>
        <begin position="252"/>
        <end position="272"/>
    </location>
</feature>
<evidence type="ECO:0000313" key="10">
    <source>
        <dbReference type="Proteomes" id="UP000214365"/>
    </source>
</evidence>
<dbReference type="AlphaFoldDB" id="A0A225AXY0"/>
<organism evidence="9 10">
    <name type="scientific">Talaromyces atroroseus</name>
    <dbReference type="NCBI Taxonomy" id="1441469"/>
    <lineage>
        <taxon>Eukaryota</taxon>
        <taxon>Fungi</taxon>
        <taxon>Dikarya</taxon>
        <taxon>Ascomycota</taxon>
        <taxon>Pezizomycotina</taxon>
        <taxon>Eurotiomycetes</taxon>
        <taxon>Eurotiomycetidae</taxon>
        <taxon>Eurotiales</taxon>
        <taxon>Trichocomaceae</taxon>
        <taxon>Talaromyces</taxon>
        <taxon>Talaromyces sect. Trachyspermi</taxon>
    </lineage>
</organism>
<dbReference type="GeneID" id="31004991"/>
<evidence type="ECO:0000256" key="2">
    <source>
        <dbReference type="ARBA" id="ARBA00022448"/>
    </source>
</evidence>
<feature type="region of interest" description="Disordered" evidence="7">
    <location>
        <begin position="1"/>
        <end position="26"/>
    </location>
</feature>
<gene>
    <name evidence="9" type="ORF">UA08_05235</name>
</gene>